<dbReference type="EMBL" id="JACHHF010000002">
    <property type="protein sequence ID" value="MBB5175452.1"/>
    <property type="molecule type" value="Genomic_DNA"/>
</dbReference>
<evidence type="ECO:0000313" key="2">
    <source>
        <dbReference type="Proteomes" id="UP000579136"/>
    </source>
</evidence>
<organism evidence="1 2">
    <name type="scientific">Nosocomiicoccus ampullae</name>
    <dbReference type="NCBI Taxonomy" id="489910"/>
    <lineage>
        <taxon>Bacteria</taxon>
        <taxon>Bacillati</taxon>
        <taxon>Bacillota</taxon>
        <taxon>Bacilli</taxon>
        <taxon>Bacillales</taxon>
        <taxon>Staphylococcaceae</taxon>
        <taxon>Nosocomiicoccus</taxon>
    </lineage>
</organism>
<dbReference type="RefSeq" id="WP_183672880.1">
    <property type="nucleotide sequence ID" value="NZ_CBCRYX010000001.1"/>
</dbReference>
<evidence type="ECO:0008006" key="3">
    <source>
        <dbReference type="Google" id="ProtNLM"/>
    </source>
</evidence>
<protein>
    <recommendedName>
        <fullName evidence="3">Heat induced stress protein YflT</fullName>
    </recommendedName>
</protein>
<gene>
    <name evidence="1" type="ORF">HNQ45_000322</name>
</gene>
<proteinExistence type="predicted"/>
<keyword evidence="2" id="KW-1185">Reference proteome</keyword>
<sequence>MQIYTFKDEKSLIQKIKNLKLERVKTKDMTVISKERPSAEFKPYKDIEFVKGDGSIWEKFLGKLFNKNSEELISRRFDFDLEEYNIYHEALKNGKIILVVKNFEEDTSNNKMSDYRKEENTDVKNSSKDEEFLEILDDYGLNSELSFTEKENNKNN</sequence>
<dbReference type="Proteomes" id="UP000579136">
    <property type="component" value="Unassembled WGS sequence"/>
</dbReference>
<evidence type="ECO:0000313" key="1">
    <source>
        <dbReference type="EMBL" id="MBB5175452.1"/>
    </source>
</evidence>
<name>A0A9Q2HFF1_9STAP</name>
<accession>A0A9Q2HFF1</accession>
<comment type="caution">
    <text evidence="1">The sequence shown here is derived from an EMBL/GenBank/DDBJ whole genome shotgun (WGS) entry which is preliminary data.</text>
</comment>
<reference evidence="1 2" key="1">
    <citation type="submission" date="2020-08" db="EMBL/GenBank/DDBJ databases">
        <title>Genomic Encyclopedia of Type Strains, Phase IV (KMG-IV): sequencing the most valuable type-strain genomes for metagenomic binning, comparative biology and taxonomic classification.</title>
        <authorList>
            <person name="Goeker M."/>
        </authorList>
    </citation>
    <scope>NUCLEOTIDE SEQUENCE [LARGE SCALE GENOMIC DNA]</scope>
    <source>
        <strain evidence="1 2">DSM 19163</strain>
    </source>
</reference>
<dbReference type="AlphaFoldDB" id="A0A9Q2HFF1"/>